<dbReference type="EMBL" id="CP051461">
    <property type="protein sequence ID" value="QJC57799.1"/>
    <property type="molecule type" value="Genomic_DNA"/>
</dbReference>
<keyword evidence="3" id="KW-1185">Reference proteome</keyword>
<reference evidence="2 3" key="1">
    <citation type="submission" date="2020-04" db="EMBL/GenBank/DDBJ databases">
        <title>Complete genome of a Psychrophilic, Marine, Gas Vacuolate Bacterium Polaromonas vacuolata KCTC 22033T.</title>
        <authorList>
            <person name="Hwang K."/>
            <person name="Kim K.M."/>
        </authorList>
    </citation>
    <scope>NUCLEOTIDE SEQUENCE [LARGE SCALE GENOMIC DNA]</scope>
    <source>
        <strain evidence="2 3">KCTC 22033</strain>
    </source>
</reference>
<dbReference type="CDD" id="cd06262">
    <property type="entry name" value="metallo-hydrolase-like_MBL-fold"/>
    <property type="match status" value="1"/>
</dbReference>
<evidence type="ECO:0000259" key="1">
    <source>
        <dbReference type="SMART" id="SM00849"/>
    </source>
</evidence>
<dbReference type="PANTHER" id="PTHR42951:SF14">
    <property type="entry name" value="METALLO-BETA-LACTAMASE SUPERFAMILY PROTEIN"/>
    <property type="match status" value="1"/>
</dbReference>
<evidence type="ECO:0000313" key="2">
    <source>
        <dbReference type="EMBL" id="QJC57799.1"/>
    </source>
</evidence>
<dbReference type="RefSeq" id="WP_168923265.1">
    <property type="nucleotide sequence ID" value="NZ_CP051461.1"/>
</dbReference>
<keyword evidence="2" id="KW-0378">Hydrolase</keyword>
<dbReference type="GO" id="GO:0004416">
    <property type="term" value="F:hydroxyacylglutathione hydrolase activity"/>
    <property type="evidence" value="ECO:0007669"/>
    <property type="project" value="UniProtKB-EC"/>
</dbReference>
<feature type="domain" description="Metallo-beta-lactamase" evidence="1">
    <location>
        <begin position="23"/>
        <end position="208"/>
    </location>
</feature>
<organism evidence="2 3">
    <name type="scientific">Polaromonas vacuolata</name>
    <dbReference type="NCBI Taxonomy" id="37448"/>
    <lineage>
        <taxon>Bacteria</taxon>
        <taxon>Pseudomonadati</taxon>
        <taxon>Pseudomonadota</taxon>
        <taxon>Betaproteobacteria</taxon>
        <taxon>Burkholderiales</taxon>
        <taxon>Comamonadaceae</taxon>
        <taxon>Polaromonas</taxon>
    </lineage>
</organism>
<dbReference type="EC" id="3.1.2.6" evidence="2"/>
<dbReference type="InterPro" id="IPR036866">
    <property type="entry name" value="RibonucZ/Hydroxyglut_hydro"/>
</dbReference>
<evidence type="ECO:0000313" key="3">
    <source>
        <dbReference type="Proteomes" id="UP000502041"/>
    </source>
</evidence>
<dbReference type="KEGG" id="pvac:HC248_03130"/>
<dbReference type="InterPro" id="IPR001279">
    <property type="entry name" value="Metallo-B-lactamas"/>
</dbReference>
<protein>
    <submittedName>
        <fullName evidence="2">Hydroxyacylglutathione hydrolase GloC</fullName>
        <ecNumber evidence="2">3.1.2.6</ecNumber>
    </submittedName>
</protein>
<dbReference type="PANTHER" id="PTHR42951">
    <property type="entry name" value="METALLO-BETA-LACTAMASE DOMAIN-CONTAINING"/>
    <property type="match status" value="1"/>
</dbReference>
<sequence length="310" mass="34037">MTSANSMPPLPKGMQVFERGWLSANNILFTGDAGSLLIDSGYSSHSAQTLLLLEGALGTRPLDTLVNTHLHSDHCGANAALQQRYPGLVTLIPPGQADLVSRWDAAALTYTPTGQLCPQFVFSDVLEPGSTMRFGAQNWEIHAAPGHDTHSLIFFEPQAGILISADALWEKGFGVVFPELEGEQAFADVAATLDVIARLKPKIVIPGHGKSFLYTEAVMALARKRLDGFVADPQRHALYAAKVLCKFKLLEVQVQRYADFAAWAEQASYFNQIRMKFFSHQPMAEWLSELCDDLVRSGAATRDAQHIRNQ</sequence>
<name>A0A6H2HD34_9BURK</name>
<dbReference type="InterPro" id="IPR050855">
    <property type="entry name" value="NDM-1-like"/>
</dbReference>
<dbReference type="Gene3D" id="3.60.15.10">
    <property type="entry name" value="Ribonuclease Z/Hydroxyacylglutathione hydrolase-like"/>
    <property type="match status" value="1"/>
</dbReference>
<gene>
    <name evidence="2" type="primary">gloC_2</name>
    <name evidence="2" type="ORF">HC248_03130</name>
</gene>
<dbReference type="Proteomes" id="UP000502041">
    <property type="component" value="Chromosome"/>
</dbReference>
<dbReference type="Pfam" id="PF00753">
    <property type="entry name" value="Lactamase_B"/>
    <property type="match status" value="1"/>
</dbReference>
<dbReference type="AlphaFoldDB" id="A0A6H2HD34"/>
<proteinExistence type="predicted"/>
<dbReference type="SUPFAM" id="SSF56281">
    <property type="entry name" value="Metallo-hydrolase/oxidoreductase"/>
    <property type="match status" value="1"/>
</dbReference>
<accession>A0A6H2HD34</accession>
<dbReference type="SMART" id="SM00849">
    <property type="entry name" value="Lactamase_B"/>
    <property type="match status" value="1"/>
</dbReference>